<proteinExistence type="predicted"/>
<sequence>MSKQLRIGLSGGRLRTHNIGPNASTSPQLPVDLDESAETASPQTPTRPFSGDDRDGSGMNGSAGAQQHAPLDKTLTQTSVRLLAEAHRVLSNNTNPDAAAVQLLTTVNNQLHKPTNLGHL</sequence>
<evidence type="ECO:0000313" key="2">
    <source>
        <dbReference type="EMBL" id="KAF8563284.1"/>
    </source>
</evidence>
<feature type="region of interest" description="Disordered" evidence="1">
    <location>
        <begin position="1"/>
        <end position="76"/>
    </location>
</feature>
<keyword evidence="3" id="KW-1185">Reference proteome</keyword>
<name>A0A8T0D8K0_9TREM</name>
<protein>
    <submittedName>
        <fullName evidence="2">Uncharacterized protein</fullName>
    </submittedName>
</protein>
<comment type="caution">
    <text evidence="2">The sequence shown here is derived from an EMBL/GenBank/DDBJ whole genome shotgun (WGS) entry which is preliminary data.</text>
</comment>
<feature type="compositionally biased region" description="Polar residues" evidence="1">
    <location>
        <begin position="19"/>
        <end position="28"/>
    </location>
</feature>
<evidence type="ECO:0000313" key="3">
    <source>
        <dbReference type="Proteomes" id="UP000699462"/>
    </source>
</evidence>
<evidence type="ECO:0000256" key="1">
    <source>
        <dbReference type="SAM" id="MobiDB-lite"/>
    </source>
</evidence>
<dbReference type="AlphaFoldDB" id="A0A8T0D8K0"/>
<organism evidence="2 3">
    <name type="scientific">Paragonimus westermani</name>
    <dbReference type="NCBI Taxonomy" id="34504"/>
    <lineage>
        <taxon>Eukaryota</taxon>
        <taxon>Metazoa</taxon>
        <taxon>Spiralia</taxon>
        <taxon>Lophotrochozoa</taxon>
        <taxon>Platyhelminthes</taxon>
        <taxon>Trematoda</taxon>
        <taxon>Digenea</taxon>
        <taxon>Plagiorchiida</taxon>
        <taxon>Troglotremata</taxon>
        <taxon>Troglotrematidae</taxon>
        <taxon>Paragonimus</taxon>
    </lineage>
</organism>
<reference evidence="2 3" key="1">
    <citation type="submission" date="2019-07" db="EMBL/GenBank/DDBJ databases">
        <title>Annotation for the trematode Paragonimus westermani.</title>
        <authorList>
            <person name="Choi Y.-J."/>
        </authorList>
    </citation>
    <scope>NUCLEOTIDE SEQUENCE [LARGE SCALE GENOMIC DNA]</scope>
    <source>
        <strain evidence="2">180907_Pwestermani</strain>
    </source>
</reference>
<gene>
    <name evidence="2" type="ORF">P879_11996</name>
</gene>
<dbReference type="EMBL" id="JTDF01012711">
    <property type="protein sequence ID" value="KAF8563284.1"/>
    <property type="molecule type" value="Genomic_DNA"/>
</dbReference>
<feature type="compositionally biased region" description="Polar residues" evidence="1">
    <location>
        <begin position="38"/>
        <end position="47"/>
    </location>
</feature>
<accession>A0A8T0D8K0</accession>
<dbReference type="Proteomes" id="UP000699462">
    <property type="component" value="Unassembled WGS sequence"/>
</dbReference>